<feature type="domain" description="CS" evidence="3">
    <location>
        <begin position="103"/>
        <end position="196"/>
    </location>
</feature>
<proteinExistence type="predicted"/>
<feature type="region of interest" description="Disordered" evidence="1">
    <location>
        <begin position="25"/>
        <end position="49"/>
    </location>
</feature>
<feature type="region of interest" description="Disordered" evidence="1">
    <location>
        <begin position="194"/>
        <end position="341"/>
    </location>
</feature>
<dbReference type="AlphaFoldDB" id="A0A0N1H802"/>
<keyword evidence="5" id="KW-1185">Reference proteome</keyword>
<dbReference type="InterPro" id="IPR007052">
    <property type="entry name" value="CS_dom"/>
</dbReference>
<organism evidence="4 5">
    <name type="scientific">Cyphellophora attinorum</name>
    <dbReference type="NCBI Taxonomy" id="1664694"/>
    <lineage>
        <taxon>Eukaryota</taxon>
        <taxon>Fungi</taxon>
        <taxon>Dikarya</taxon>
        <taxon>Ascomycota</taxon>
        <taxon>Pezizomycotina</taxon>
        <taxon>Eurotiomycetes</taxon>
        <taxon>Chaetothyriomycetidae</taxon>
        <taxon>Chaetothyriales</taxon>
        <taxon>Cyphellophoraceae</taxon>
        <taxon>Cyphellophora</taxon>
    </lineage>
</organism>
<protein>
    <recommendedName>
        <fullName evidence="6">Protein SGT1</fullName>
    </recommendedName>
</protein>
<dbReference type="SUPFAM" id="SSF49764">
    <property type="entry name" value="HSP20-like chaperones"/>
    <property type="match status" value="1"/>
</dbReference>
<dbReference type="PANTHER" id="PTHR45862">
    <property type="entry name" value="PROTEIN SGT1 HOMOLOG"/>
    <property type="match status" value="1"/>
</dbReference>
<comment type="caution">
    <text evidence="4">The sequence shown here is derived from an EMBL/GenBank/DDBJ whole genome shotgun (WGS) entry which is preliminary data.</text>
</comment>
<evidence type="ECO:0000313" key="4">
    <source>
        <dbReference type="EMBL" id="KPI37904.1"/>
    </source>
</evidence>
<feature type="compositionally biased region" description="Basic and acidic residues" evidence="1">
    <location>
        <begin position="236"/>
        <end position="269"/>
    </location>
</feature>
<name>A0A0N1H802_9EURO</name>
<evidence type="ECO:0000256" key="1">
    <source>
        <dbReference type="SAM" id="MobiDB-lite"/>
    </source>
</evidence>
<dbReference type="VEuPathDB" id="FungiDB:AB675_3158"/>
<dbReference type="InterPro" id="IPR008978">
    <property type="entry name" value="HSP20-like_chaperone"/>
</dbReference>
<dbReference type="InterPro" id="IPR044563">
    <property type="entry name" value="Sgt1-like"/>
</dbReference>
<dbReference type="GeneID" id="28735066"/>
<dbReference type="STRING" id="1664694.A0A0N1H802"/>
<evidence type="ECO:0008006" key="6">
    <source>
        <dbReference type="Google" id="ProtNLM"/>
    </source>
</evidence>
<feature type="compositionally biased region" description="Basic and acidic residues" evidence="1">
    <location>
        <begin position="292"/>
        <end position="305"/>
    </location>
</feature>
<dbReference type="PROSITE" id="PS51048">
    <property type="entry name" value="SGS"/>
    <property type="match status" value="1"/>
</dbReference>
<sequence length="341" mass="37466">MGEQKLEPEAQRAMGMWKAKVNQKLKNVSESERDSVTVEEFPSTTVPSEKASISLFKQQIKSDGTFDFEAGSSKTSTEVRQDDAPKTASTTSEAKTSPAPVSAGPIRQDWFQTTNTVTINLFAKGVDKQKVQSEINHDSVYISFPNPNDTSSEYTFSMDPSYGAIVTSSSKINVLKTKVEIVLQKAEPNQKWKALEGTEKPVINGQSSEASATTTQPFQPKDTPPAYPTSSRKGVKNWDKLAHEMSAKDRKEAKAAKKAQSQRDAKEGEVSDEEDDDAGGLSDPEGGDDVDDFFKKLYKSSDPDTQRAMTKSYLESGGTTLSTDWSDIGKRKVEPYKSDKD</sequence>
<dbReference type="Pfam" id="PF04969">
    <property type="entry name" value="CS"/>
    <property type="match status" value="1"/>
</dbReference>
<dbReference type="GO" id="GO:0051087">
    <property type="term" value="F:protein-folding chaperone binding"/>
    <property type="evidence" value="ECO:0007669"/>
    <property type="project" value="InterPro"/>
</dbReference>
<dbReference type="RefSeq" id="XP_017997867.1">
    <property type="nucleotide sequence ID" value="XM_018143186.1"/>
</dbReference>
<dbReference type="Gene3D" id="2.60.40.790">
    <property type="match status" value="1"/>
</dbReference>
<feature type="region of interest" description="Disordered" evidence="1">
    <location>
        <begin position="67"/>
        <end position="105"/>
    </location>
</feature>
<dbReference type="PROSITE" id="PS51203">
    <property type="entry name" value="CS"/>
    <property type="match status" value="1"/>
</dbReference>
<dbReference type="OrthoDB" id="1898560at2759"/>
<feature type="domain" description="SGS" evidence="2">
    <location>
        <begin position="226"/>
        <end position="341"/>
    </location>
</feature>
<evidence type="ECO:0000313" key="5">
    <source>
        <dbReference type="Proteomes" id="UP000038010"/>
    </source>
</evidence>
<evidence type="ECO:0000259" key="2">
    <source>
        <dbReference type="PROSITE" id="PS51048"/>
    </source>
</evidence>
<feature type="compositionally biased region" description="Basic and acidic residues" evidence="1">
    <location>
        <begin position="27"/>
        <end position="36"/>
    </location>
</feature>
<gene>
    <name evidence="4" type="ORF">AB675_3158</name>
</gene>
<feature type="compositionally biased region" description="Polar residues" evidence="1">
    <location>
        <begin position="204"/>
        <end position="218"/>
    </location>
</feature>
<accession>A0A0N1H802</accession>
<dbReference type="Proteomes" id="UP000038010">
    <property type="component" value="Unassembled WGS sequence"/>
</dbReference>
<feature type="compositionally biased region" description="Low complexity" evidence="1">
    <location>
        <begin position="86"/>
        <end position="100"/>
    </location>
</feature>
<dbReference type="Pfam" id="PF05002">
    <property type="entry name" value="SGS"/>
    <property type="match status" value="1"/>
</dbReference>
<feature type="compositionally biased region" description="Basic and acidic residues" evidence="1">
    <location>
        <begin position="327"/>
        <end position="341"/>
    </location>
</feature>
<dbReference type="EMBL" id="LFJN01000021">
    <property type="protein sequence ID" value="KPI37904.1"/>
    <property type="molecule type" value="Genomic_DNA"/>
</dbReference>
<dbReference type="InterPro" id="IPR007699">
    <property type="entry name" value="SGS_dom"/>
</dbReference>
<dbReference type="CDD" id="cd06466">
    <property type="entry name" value="p23_CS_SGT1_like"/>
    <property type="match status" value="1"/>
</dbReference>
<evidence type="ECO:0000259" key="3">
    <source>
        <dbReference type="PROSITE" id="PS51203"/>
    </source>
</evidence>
<reference evidence="4 5" key="1">
    <citation type="submission" date="2015-06" db="EMBL/GenBank/DDBJ databases">
        <title>Draft genome of the ant-associated black yeast Phialophora attae CBS 131958.</title>
        <authorList>
            <person name="Moreno L.F."/>
            <person name="Stielow B.J."/>
            <person name="de Hoog S."/>
            <person name="Vicente V.A."/>
            <person name="Weiss V.A."/>
            <person name="de Vries M."/>
            <person name="Cruz L.M."/>
            <person name="Souza E.M."/>
        </authorList>
    </citation>
    <scope>NUCLEOTIDE SEQUENCE [LARGE SCALE GENOMIC DNA]</scope>
    <source>
        <strain evidence="4 5">CBS 131958</strain>
    </source>
</reference>